<evidence type="ECO:0000313" key="3">
    <source>
        <dbReference type="EMBL" id="RXN39166.1"/>
    </source>
</evidence>
<organism evidence="3 4">
    <name type="scientific">Labeo rohita</name>
    <name type="common">Indian major carp</name>
    <name type="synonym">Cyprinus rohita</name>
    <dbReference type="NCBI Taxonomy" id="84645"/>
    <lineage>
        <taxon>Eukaryota</taxon>
        <taxon>Metazoa</taxon>
        <taxon>Chordata</taxon>
        <taxon>Craniata</taxon>
        <taxon>Vertebrata</taxon>
        <taxon>Euteleostomi</taxon>
        <taxon>Actinopterygii</taxon>
        <taxon>Neopterygii</taxon>
        <taxon>Teleostei</taxon>
        <taxon>Ostariophysi</taxon>
        <taxon>Cypriniformes</taxon>
        <taxon>Cyprinidae</taxon>
        <taxon>Labeoninae</taxon>
        <taxon>Labeonini</taxon>
        <taxon>Labeo</taxon>
    </lineage>
</organism>
<proteinExistence type="predicted"/>
<evidence type="ECO:0000313" key="4">
    <source>
        <dbReference type="Proteomes" id="UP000290572"/>
    </source>
</evidence>
<evidence type="ECO:0000313" key="2">
    <source>
        <dbReference type="EMBL" id="RXN17458.1"/>
    </source>
</evidence>
<feature type="region of interest" description="Disordered" evidence="1">
    <location>
        <begin position="1"/>
        <end position="24"/>
    </location>
</feature>
<dbReference type="AlphaFoldDB" id="A0A498P5G3"/>
<protein>
    <submittedName>
        <fullName evidence="3">Uncharacterized protein</fullName>
    </submittedName>
</protein>
<dbReference type="EMBL" id="QBIY01012745">
    <property type="protein sequence ID" value="RXN17458.1"/>
    <property type="molecule type" value="Genomic_DNA"/>
</dbReference>
<keyword evidence="4" id="KW-1185">Reference proteome</keyword>
<sequence>MTRAEGRTSGSERSGPGEAFPTLSSGPETAVLMVRTLSSPCVNCVSPLCFDEPCRGPWWYVRLGCRVPRIFQGRTLPYGQDPWMLLMSPSYIRLGGFAYCFCSSTTRYYKGTAHYLRGIVEAFCTNWATGMSWGDTRAQTERTRGAFALQSAVQERDSTYNARLGTIMRGEKSSFAEQCLFRVLVQTLLETNISRCCPQCPSTEESIRDPAASAQAK</sequence>
<reference evidence="3 4" key="1">
    <citation type="submission" date="2018-03" db="EMBL/GenBank/DDBJ databases">
        <title>Draft genome sequence of Rohu Carp (Labeo rohita).</title>
        <authorList>
            <person name="Das P."/>
            <person name="Kushwaha B."/>
            <person name="Joshi C.G."/>
            <person name="Kumar D."/>
            <person name="Nagpure N.S."/>
            <person name="Sahoo L."/>
            <person name="Das S.P."/>
            <person name="Bit A."/>
            <person name="Patnaik S."/>
            <person name="Meher P.K."/>
            <person name="Jayasankar P."/>
            <person name="Koringa P.G."/>
            <person name="Patel N.V."/>
            <person name="Hinsu A.T."/>
            <person name="Kumar R."/>
            <person name="Pandey M."/>
            <person name="Agarwal S."/>
            <person name="Srivastava S."/>
            <person name="Singh M."/>
            <person name="Iquebal M.A."/>
            <person name="Jaiswal S."/>
            <person name="Angadi U.B."/>
            <person name="Kumar N."/>
            <person name="Raza M."/>
            <person name="Shah T.M."/>
            <person name="Rai A."/>
            <person name="Jena J.K."/>
        </authorList>
    </citation>
    <scope>NUCLEOTIDE SEQUENCE [LARGE SCALE GENOMIC DNA]</scope>
    <source>
        <strain evidence="3">DASCIFA01</strain>
        <tissue evidence="3">Testis</tissue>
    </source>
</reference>
<dbReference type="Proteomes" id="UP000290572">
    <property type="component" value="Unassembled WGS sequence"/>
</dbReference>
<name>A0A498P5G3_LABRO</name>
<gene>
    <name evidence="3" type="ORF">ROHU_000441</name>
    <name evidence="2" type="ORF">ROHU_008030</name>
</gene>
<accession>A0A498P5G3</accession>
<dbReference type="EMBL" id="QBIY01002905">
    <property type="protein sequence ID" value="RXN39166.1"/>
    <property type="molecule type" value="Genomic_DNA"/>
</dbReference>
<evidence type="ECO:0000256" key="1">
    <source>
        <dbReference type="SAM" id="MobiDB-lite"/>
    </source>
</evidence>
<comment type="caution">
    <text evidence="3">The sequence shown here is derived from an EMBL/GenBank/DDBJ whole genome shotgun (WGS) entry which is preliminary data.</text>
</comment>